<gene>
    <name evidence="1" type="ORF">GCM10022197_04500</name>
</gene>
<dbReference type="Proteomes" id="UP001500767">
    <property type="component" value="Unassembled WGS sequence"/>
</dbReference>
<dbReference type="EMBL" id="BAAAYR010000001">
    <property type="protein sequence ID" value="GAA3552551.1"/>
    <property type="molecule type" value="Genomic_DNA"/>
</dbReference>
<evidence type="ECO:0000313" key="2">
    <source>
        <dbReference type="Proteomes" id="UP001500767"/>
    </source>
</evidence>
<organism evidence="1 2">
    <name type="scientific">Microlunatus spumicola</name>
    <dbReference type="NCBI Taxonomy" id="81499"/>
    <lineage>
        <taxon>Bacteria</taxon>
        <taxon>Bacillati</taxon>
        <taxon>Actinomycetota</taxon>
        <taxon>Actinomycetes</taxon>
        <taxon>Propionibacteriales</taxon>
        <taxon>Propionibacteriaceae</taxon>
        <taxon>Microlunatus</taxon>
    </lineage>
</organism>
<proteinExistence type="predicted"/>
<evidence type="ECO:0000313" key="1">
    <source>
        <dbReference type="EMBL" id="GAA3552551.1"/>
    </source>
</evidence>
<comment type="caution">
    <text evidence="1">The sequence shown here is derived from an EMBL/GenBank/DDBJ whole genome shotgun (WGS) entry which is preliminary data.</text>
</comment>
<sequence>MPSTCRTRLGIRPVLLGAGLPEHLGERSTLLSPGHAVLPVDHEERHPLDAVRRRLGDVGLHVGEERLRLECRDHLGPVEPDLGGEVRKVVDAPDVASLDEVRLQEALLHVELATLALREVDQLVRFHRVGLVDVRSDTDPLETGTSRARPC</sequence>
<reference evidence="2" key="1">
    <citation type="journal article" date="2019" name="Int. J. Syst. Evol. Microbiol.">
        <title>The Global Catalogue of Microorganisms (GCM) 10K type strain sequencing project: providing services to taxonomists for standard genome sequencing and annotation.</title>
        <authorList>
            <consortium name="The Broad Institute Genomics Platform"/>
            <consortium name="The Broad Institute Genome Sequencing Center for Infectious Disease"/>
            <person name="Wu L."/>
            <person name="Ma J."/>
        </authorList>
    </citation>
    <scope>NUCLEOTIDE SEQUENCE [LARGE SCALE GENOMIC DNA]</scope>
    <source>
        <strain evidence="2">JCM 16540</strain>
    </source>
</reference>
<keyword evidence="2" id="KW-1185">Reference proteome</keyword>
<name>A0ABP6WQL9_9ACTN</name>
<accession>A0ABP6WQL9</accession>
<protein>
    <submittedName>
        <fullName evidence="1">Uncharacterized protein</fullName>
    </submittedName>
</protein>